<comment type="caution">
    <text evidence="3">The sequence shown here is derived from an EMBL/GenBank/DDBJ whole genome shotgun (WGS) entry which is preliminary data.</text>
</comment>
<reference evidence="3 4" key="1">
    <citation type="submission" date="2019-04" db="EMBL/GenBank/DDBJ databases">
        <authorList>
            <person name="Hwang J.C."/>
        </authorList>
    </citation>
    <scope>NUCLEOTIDE SEQUENCE [LARGE SCALE GENOMIC DNA]</scope>
    <source>
        <strain evidence="3 4">IMCC35001</strain>
    </source>
</reference>
<dbReference type="OrthoDB" id="5767686at2"/>
<dbReference type="RefSeq" id="WP_136854134.1">
    <property type="nucleotide sequence ID" value="NZ_SWCI01000012.1"/>
</dbReference>
<proteinExistence type="predicted"/>
<organism evidence="3 4">
    <name type="scientific">Ferrimonas sediminicola</name>
    <dbReference type="NCBI Taxonomy" id="2569538"/>
    <lineage>
        <taxon>Bacteria</taxon>
        <taxon>Pseudomonadati</taxon>
        <taxon>Pseudomonadota</taxon>
        <taxon>Gammaproteobacteria</taxon>
        <taxon>Alteromonadales</taxon>
        <taxon>Ferrimonadaceae</taxon>
        <taxon>Ferrimonas</taxon>
    </lineage>
</organism>
<keyword evidence="1" id="KW-1005">Bacterial flagellum biogenesis</keyword>
<dbReference type="GO" id="GO:0016787">
    <property type="term" value="F:hydrolase activity"/>
    <property type="evidence" value="ECO:0007669"/>
    <property type="project" value="UniProtKB-KW"/>
</dbReference>
<keyword evidence="4" id="KW-1185">Reference proteome</keyword>
<dbReference type="Pfam" id="PF10135">
    <property type="entry name" value="Rod-binding"/>
    <property type="match status" value="1"/>
</dbReference>
<evidence type="ECO:0000313" key="4">
    <source>
        <dbReference type="Proteomes" id="UP000305674"/>
    </source>
</evidence>
<protein>
    <submittedName>
        <fullName evidence="3">Peptidoglycan hydrolase</fullName>
    </submittedName>
</protein>
<dbReference type="Proteomes" id="UP000305674">
    <property type="component" value="Unassembled WGS sequence"/>
</dbReference>
<dbReference type="GO" id="GO:0044781">
    <property type="term" value="P:bacterial-type flagellum organization"/>
    <property type="evidence" value="ECO:0007669"/>
    <property type="project" value="UniProtKB-KW"/>
</dbReference>
<evidence type="ECO:0000313" key="3">
    <source>
        <dbReference type="EMBL" id="TKB47799.1"/>
    </source>
</evidence>
<keyword evidence="3" id="KW-0378">Hydrolase</keyword>
<accession>A0A4U1BB57</accession>
<sequence>MQINGNGGYLNRLDAGQLVAQHGKDGAIQAVSQQFEAQFLQTVLKHMRAAADALADQDSPLSSKNHDIYRDLHDAELSLALSGKAGSGLVEALTRQLGGQFKPARDSVAVDQQAPAVTAMRQAVILPFVAKEAR</sequence>
<evidence type="ECO:0000259" key="2">
    <source>
        <dbReference type="Pfam" id="PF10135"/>
    </source>
</evidence>
<gene>
    <name evidence="3" type="ORF">FCL40_15105</name>
</gene>
<name>A0A4U1BB57_9GAMM</name>
<feature type="domain" description="Flagellar protein FlgJ N-terminal" evidence="2">
    <location>
        <begin position="45"/>
        <end position="96"/>
    </location>
</feature>
<dbReference type="EMBL" id="SWCI01000012">
    <property type="protein sequence ID" value="TKB47799.1"/>
    <property type="molecule type" value="Genomic_DNA"/>
</dbReference>
<dbReference type="AlphaFoldDB" id="A0A4U1BB57"/>
<evidence type="ECO:0000256" key="1">
    <source>
        <dbReference type="ARBA" id="ARBA00022795"/>
    </source>
</evidence>
<dbReference type="InterPro" id="IPR019301">
    <property type="entry name" value="Flagellar_prot_FlgJ_N"/>
</dbReference>